<sequence>MRVASEEVAVWRCANGIVPAELNRLIYVDDSGHPQSGLVVYGWVEFAPHRWAGVLREWLEMRKRLWREAGVPVTQELHTTDYVNGRGRISRRVPDRHVHDGVDFWKDFGREIAVECLETLRCAEGLRVGAVYRRRGPQDLARTKQQTYADLVARFEQELAETDSLAMIFMDGDGSDTSYRSTHRSLKLHQRRVIEDALHLDSKHSQLEQMADLVAWSANASLDRHPSNEFAWEWYSSYLAERDPQREPRPI</sequence>
<evidence type="ECO:0000313" key="1">
    <source>
        <dbReference type="EMBL" id="GAA4777052.1"/>
    </source>
</evidence>
<proteinExistence type="predicted"/>
<organism evidence="1 2">
    <name type="scientific">Microbacterium gilvum</name>
    <dbReference type="NCBI Taxonomy" id="1336204"/>
    <lineage>
        <taxon>Bacteria</taxon>
        <taxon>Bacillati</taxon>
        <taxon>Actinomycetota</taxon>
        <taxon>Actinomycetes</taxon>
        <taxon>Micrococcales</taxon>
        <taxon>Microbacteriaceae</taxon>
        <taxon>Microbacterium</taxon>
    </lineage>
</organism>
<protein>
    <recommendedName>
        <fullName evidence="3">DUF3800 domain-containing protein</fullName>
    </recommendedName>
</protein>
<name>A0ABP9AA82_9MICO</name>
<accession>A0ABP9AA82</accession>
<dbReference type="Pfam" id="PF12686">
    <property type="entry name" value="DUF3800"/>
    <property type="match status" value="1"/>
</dbReference>
<reference evidence="2" key="1">
    <citation type="journal article" date="2019" name="Int. J. Syst. Evol. Microbiol.">
        <title>The Global Catalogue of Microorganisms (GCM) 10K type strain sequencing project: providing services to taxonomists for standard genome sequencing and annotation.</title>
        <authorList>
            <consortium name="The Broad Institute Genomics Platform"/>
            <consortium name="The Broad Institute Genome Sequencing Center for Infectious Disease"/>
            <person name="Wu L."/>
            <person name="Ma J."/>
        </authorList>
    </citation>
    <scope>NUCLEOTIDE SEQUENCE [LARGE SCALE GENOMIC DNA]</scope>
    <source>
        <strain evidence="2">JCM 18537</strain>
    </source>
</reference>
<comment type="caution">
    <text evidence="1">The sequence shown here is derived from an EMBL/GenBank/DDBJ whole genome shotgun (WGS) entry which is preliminary data.</text>
</comment>
<dbReference type="EMBL" id="BAABKO010000004">
    <property type="protein sequence ID" value="GAA4777052.1"/>
    <property type="molecule type" value="Genomic_DNA"/>
</dbReference>
<dbReference type="Proteomes" id="UP001501645">
    <property type="component" value="Unassembled WGS sequence"/>
</dbReference>
<keyword evidence="2" id="KW-1185">Reference proteome</keyword>
<evidence type="ECO:0008006" key="3">
    <source>
        <dbReference type="Google" id="ProtNLM"/>
    </source>
</evidence>
<gene>
    <name evidence="1" type="ORF">GCM10023351_22250</name>
</gene>
<evidence type="ECO:0000313" key="2">
    <source>
        <dbReference type="Proteomes" id="UP001501645"/>
    </source>
</evidence>
<dbReference type="InterPro" id="IPR024524">
    <property type="entry name" value="DUF3800"/>
</dbReference>